<sequence length="239" mass="26804">MNSEHSSQRLDEDTLIDSYEHDEPLNPDNAEENDTELDNIELDNTELDNIELDETDIDARHLDEFTRDDDEEPDSPQSSANSNDLNNMTIFELEHKLLLTFTKLCDILEQLPSTSSQLSAISSTVNTLESPTPAELFATAIHMAKSKNDVGAAKWMRRAAMSGHVRAQYYLGLMFAKGSGLPQSEFHAFTWLALAESQGSIEAVEAIAKLHSHLCTKQIKDARTQAATLYEQIHDQHFL</sequence>
<accession>A4CBU6</accession>
<dbReference type="eggNOG" id="COG0790">
    <property type="taxonomic scope" value="Bacteria"/>
</dbReference>
<evidence type="ECO:0000313" key="2">
    <source>
        <dbReference type="EMBL" id="EAR27833.1"/>
    </source>
</evidence>
<dbReference type="Pfam" id="PF08238">
    <property type="entry name" value="Sel1"/>
    <property type="match status" value="2"/>
</dbReference>
<feature type="region of interest" description="Disordered" evidence="1">
    <location>
        <begin position="1"/>
        <end position="86"/>
    </location>
</feature>
<dbReference type="HOGENOM" id="CLU_1160303_0_0_6"/>
<dbReference type="Proteomes" id="UP000006201">
    <property type="component" value="Unassembled WGS sequence"/>
</dbReference>
<feature type="compositionally biased region" description="Acidic residues" evidence="1">
    <location>
        <begin position="29"/>
        <end position="56"/>
    </location>
</feature>
<dbReference type="STRING" id="87626.PTD2_18465"/>
<dbReference type="EMBL" id="AAOH01000005">
    <property type="protein sequence ID" value="EAR27833.1"/>
    <property type="molecule type" value="Genomic_DNA"/>
</dbReference>
<evidence type="ECO:0000313" key="3">
    <source>
        <dbReference type="Proteomes" id="UP000006201"/>
    </source>
</evidence>
<dbReference type="Gene3D" id="1.25.40.10">
    <property type="entry name" value="Tetratricopeptide repeat domain"/>
    <property type="match status" value="1"/>
</dbReference>
<dbReference type="AlphaFoldDB" id="A4CBU6"/>
<gene>
    <name evidence="2" type="ORF">PTD2_18465</name>
</gene>
<evidence type="ECO:0000256" key="1">
    <source>
        <dbReference type="SAM" id="MobiDB-lite"/>
    </source>
</evidence>
<reference evidence="2 3" key="1">
    <citation type="submission" date="2006-02" db="EMBL/GenBank/DDBJ databases">
        <authorList>
            <person name="Moran M.A."/>
            <person name="Kjelleberg S."/>
            <person name="Egan S."/>
            <person name="Saunders N."/>
            <person name="Thomas T."/>
            <person name="Ferriera S."/>
            <person name="Johnson J."/>
            <person name="Kravitz S."/>
            <person name="Halpern A."/>
            <person name="Remington K."/>
            <person name="Beeson K."/>
            <person name="Tran B."/>
            <person name="Rogers Y.-H."/>
            <person name="Friedman R."/>
            <person name="Venter J.C."/>
        </authorList>
    </citation>
    <scope>NUCLEOTIDE SEQUENCE [LARGE SCALE GENOMIC DNA]</scope>
    <source>
        <strain evidence="2 3">D2</strain>
    </source>
</reference>
<feature type="compositionally biased region" description="Basic and acidic residues" evidence="1">
    <location>
        <begin position="1"/>
        <end position="24"/>
    </location>
</feature>
<dbReference type="RefSeq" id="WP_009839665.1">
    <property type="nucleotide sequence ID" value="NZ_CH959301.1"/>
</dbReference>
<name>A4CBU6_9GAMM</name>
<keyword evidence="3" id="KW-1185">Reference proteome</keyword>
<dbReference type="InterPro" id="IPR006597">
    <property type="entry name" value="Sel1-like"/>
</dbReference>
<dbReference type="SUPFAM" id="SSF81901">
    <property type="entry name" value="HCP-like"/>
    <property type="match status" value="1"/>
</dbReference>
<comment type="caution">
    <text evidence="2">The sequence shown here is derived from an EMBL/GenBank/DDBJ whole genome shotgun (WGS) entry which is preliminary data.</text>
</comment>
<proteinExistence type="predicted"/>
<protein>
    <submittedName>
        <fullName evidence="2">TPR repeats (SEL1 subfamily) containing protein</fullName>
    </submittedName>
</protein>
<dbReference type="SMART" id="SM00671">
    <property type="entry name" value="SEL1"/>
    <property type="match status" value="2"/>
</dbReference>
<organism evidence="2 3">
    <name type="scientific">Pseudoalteromonas tunicata D2</name>
    <dbReference type="NCBI Taxonomy" id="87626"/>
    <lineage>
        <taxon>Bacteria</taxon>
        <taxon>Pseudomonadati</taxon>
        <taxon>Pseudomonadota</taxon>
        <taxon>Gammaproteobacteria</taxon>
        <taxon>Alteromonadales</taxon>
        <taxon>Pseudoalteromonadaceae</taxon>
        <taxon>Pseudoalteromonas</taxon>
    </lineage>
</organism>
<dbReference type="InterPro" id="IPR011990">
    <property type="entry name" value="TPR-like_helical_dom_sf"/>
</dbReference>